<keyword evidence="1" id="KW-0472">Membrane</keyword>
<keyword evidence="1" id="KW-1133">Transmembrane helix</keyword>
<feature type="transmembrane region" description="Helical" evidence="1">
    <location>
        <begin position="21"/>
        <end position="42"/>
    </location>
</feature>
<proteinExistence type="predicted"/>
<name>A0A7C4AHK7_9BACT</name>
<feature type="transmembrane region" description="Helical" evidence="1">
    <location>
        <begin position="48"/>
        <end position="71"/>
    </location>
</feature>
<comment type="caution">
    <text evidence="2">The sequence shown here is derived from an EMBL/GenBank/DDBJ whole genome shotgun (WGS) entry which is preliminary data.</text>
</comment>
<reference evidence="2" key="1">
    <citation type="journal article" date="2020" name="mSystems">
        <title>Genome- and Community-Level Interaction Insights into Carbon Utilization and Element Cycling Functions of Hydrothermarchaeota in Hydrothermal Sediment.</title>
        <authorList>
            <person name="Zhou Z."/>
            <person name="Liu Y."/>
            <person name="Xu W."/>
            <person name="Pan J."/>
            <person name="Luo Z.H."/>
            <person name="Li M."/>
        </authorList>
    </citation>
    <scope>NUCLEOTIDE SEQUENCE [LARGE SCALE GENOMIC DNA]</scope>
    <source>
        <strain evidence="2">SpSt-413</strain>
    </source>
</reference>
<gene>
    <name evidence="2" type="ORF">ENR59_08455</name>
</gene>
<feature type="transmembrane region" description="Helical" evidence="1">
    <location>
        <begin position="125"/>
        <end position="148"/>
    </location>
</feature>
<sequence length="159" mass="17888">MIVPKVHKSEKSQSFLTPHRGDLIVVAIWVVSLIPGFLISIFKQDPFYASVITVVIQFMASFGSITLFGVISQLICYRYIESTDVHDRMMDGLFYGFHGGMVAWILYAFYHILFGMRTVGEINSLIGFFGITCVLSCIVGLICGFLVGRVEESKRARKF</sequence>
<protein>
    <submittedName>
        <fullName evidence="2">Uncharacterized protein</fullName>
    </submittedName>
</protein>
<organism evidence="2">
    <name type="scientific">Fundidesulfovibrio putealis</name>
    <dbReference type="NCBI Taxonomy" id="270496"/>
    <lineage>
        <taxon>Bacteria</taxon>
        <taxon>Pseudomonadati</taxon>
        <taxon>Thermodesulfobacteriota</taxon>
        <taxon>Desulfovibrionia</taxon>
        <taxon>Desulfovibrionales</taxon>
        <taxon>Desulfovibrionaceae</taxon>
        <taxon>Fundidesulfovibrio</taxon>
    </lineage>
</organism>
<keyword evidence="1" id="KW-0812">Transmembrane</keyword>
<evidence type="ECO:0000256" key="1">
    <source>
        <dbReference type="SAM" id="Phobius"/>
    </source>
</evidence>
<evidence type="ECO:0000313" key="2">
    <source>
        <dbReference type="EMBL" id="HGG92962.1"/>
    </source>
</evidence>
<dbReference type="AlphaFoldDB" id="A0A7C4AHK7"/>
<accession>A0A7C4AHK7</accession>
<dbReference type="EMBL" id="DSRP01000582">
    <property type="protein sequence ID" value="HGG92962.1"/>
    <property type="molecule type" value="Genomic_DNA"/>
</dbReference>
<feature type="transmembrane region" description="Helical" evidence="1">
    <location>
        <begin position="92"/>
        <end position="113"/>
    </location>
</feature>